<gene>
    <name evidence="2" type="ORF">GCM10011400_70590</name>
</gene>
<sequence>MQKRRARCEVLARMAAGEDQPVDQGGVPKVRLDKGDSHGARSAWQLPGARFLRKAYSLPNITPTPKLIRYAESAVPNLYS</sequence>
<comment type="caution">
    <text evidence="2">The sequence shown here is derived from an EMBL/GenBank/DDBJ whole genome shotgun (WGS) entry which is preliminary data.</text>
</comment>
<feature type="region of interest" description="Disordered" evidence="1">
    <location>
        <begin position="19"/>
        <end position="39"/>
    </location>
</feature>
<keyword evidence="3" id="KW-1185">Reference proteome</keyword>
<accession>A0ABQ1NDE2</accession>
<dbReference type="EMBL" id="BMHL01000022">
    <property type="protein sequence ID" value="GGC72382.1"/>
    <property type="molecule type" value="Genomic_DNA"/>
</dbReference>
<organism evidence="2 3">
    <name type="scientific">Paraburkholderia caffeinilytica</name>
    <dbReference type="NCBI Taxonomy" id="1761016"/>
    <lineage>
        <taxon>Bacteria</taxon>
        <taxon>Pseudomonadati</taxon>
        <taxon>Pseudomonadota</taxon>
        <taxon>Betaproteobacteria</taxon>
        <taxon>Burkholderiales</taxon>
        <taxon>Burkholderiaceae</taxon>
        <taxon>Paraburkholderia</taxon>
    </lineage>
</organism>
<evidence type="ECO:0000313" key="3">
    <source>
        <dbReference type="Proteomes" id="UP000602004"/>
    </source>
</evidence>
<reference evidence="3" key="1">
    <citation type="journal article" date="2019" name="Int. J. Syst. Evol. Microbiol.">
        <title>The Global Catalogue of Microorganisms (GCM) 10K type strain sequencing project: providing services to taxonomists for standard genome sequencing and annotation.</title>
        <authorList>
            <consortium name="The Broad Institute Genomics Platform"/>
            <consortium name="The Broad Institute Genome Sequencing Center for Infectious Disease"/>
            <person name="Wu L."/>
            <person name="Ma J."/>
        </authorList>
    </citation>
    <scope>NUCLEOTIDE SEQUENCE [LARGE SCALE GENOMIC DNA]</scope>
    <source>
        <strain evidence="3">CGMCC 1.15103</strain>
    </source>
</reference>
<proteinExistence type="predicted"/>
<protein>
    <submittedName>
        <fullName evidence="2">Uncharacterized protein</fullName>
    </submittedName>
</protein>
<dbReference type="Proteomes" id="UP000602004">
    <property type="component" value="Unassembled WGS sequence"/>
</dbReference>
<evidence type="ECO:0000313" key="2">
    <source>
        <dbReference type="EMBL" id="GGC72382.1"/>
    </source>
</evidence>
<evidence type="ECO:0000256" key="1">
    <source>
        <dbReference type="SAM" id="MobiDB-lite"/>
    </source>
</evidence>
<feature type="compositionally biased region" description="Basic and acidic residues" evidence="1">
    <location>
        <begin position="30"/>
        <end position="39"/>
    </location>
</feature>
<name>A0ABQ1NDE2_9BURK</name>